<reference evidence="5" key="1">
    <citation type="submission" date="2017-02" db="UniProtKB">
        <authorList>
            <consortium name="WormBaseParasite"/>
        </authorList>
    </citation>
    <scope>IDENTIFICATION</scope>
</reference>
<proteinExistence type="predicted"/>
<evidence type="ECO:0000313" key="5">
    <source>
        <dbReference type="WBParaSite" id="HNAJ_0000828201-mRNA-1"/>
    </source>
</evidence>
<keyword evidence="4" id="KW-1185">Reference proteome</keyword>
<evidence type="ECO:0000313" key="4">
    <source>
        <dbReference type="Proteomes" id="UP000278807"/>
    </source>
</evidence>
<feature type="region of interest" description="Disordered" evidence="1">
    <location>
        <begin position="369"/>
        <end position="401"/>
    </location>
</feature>
<dbReference type="EMBL" id="UZAE01012247">
    <property type="protein sequence ID" value="VDO04179.1"/>
    <property type="molecule type" value="Genomic_DNA"/>
</dbReference>
<dbReference type="Proteomes" id="UP000278807">
    <property type="component" value="Unassembled WGS sequence"/>
</dbReference>
<name>A0A0R3TLX8_RODNA</name>
<evidence type="ECO:0000256" key="1">
    <source>
        <dbReference type="SAM" id="MobiDB-lite"/>
    </source>
</evidence>
<accession>A0A0R3TLX8</accession>
<gene>
    <name evidence="3" type="ORF">HNAJ_LOCUS8278</name>
</gene>
<feature type="domain" description="DUF5738" evidence="2">
    <location>
        <begin position="39"/>
        <end position="284"/>
    </location>
</feature>
<evidence type="ECO:0000313" key="3">
    <source>
        <dbReference type="EMBL" id="VDO04179.1"/>
    </source>
</evidence>
<sequence>MDFDPAYRRHKLHAFRAQKQRENEDQIKHQESTITTPYKSFPGLTLHIGGALSNEIENYRRCVIAFLTFLDFIAPSWWDKLHLFNEKQVKRPSKSADMIVELKTRLKAKLERLTPRMVIPAAAAIIAIEEQETISVLPSNFLQFRNRRNALFKVSNVQETLKLAYSIARRLGEVERLKQQLILYTEQWINSDGRDFDLRAQRLSLLANNIRGSLVERFKGVQAVITHYYRRRSPNSQVKVENKLPVGIKPDSKTRLANAFNEVTAESFSKTNDEIFRILAEVEQTQTIDPAFINNYTHNYVAKLLPAAKFSFDSVESNEEGTSFGDYFKPMEGNMDHLPLSSASQGLFEFQQHNEAGNRALTKCRGRANHIESDNEGSERSHEIPEEESRTRPFDQQTTNV</sequence>
<dbReference type="AlphaFoldDB" id="A0A0R3TLX8"/>
<dbReference type="OrthoDB" id="6240115at2759"/>
<evidence type="ECO:0000259" key="2">
    <source>
        <dbReference type="Pfam" id="PF19009"/>
    </source>
</evidence>
<dbReference type="WBParaSite" id="HNAJ_0000828201-mRNA-1">
    <property type="protein sequence ID" value="HNAJ_0000828201-mRNA-1"/>
    <property type="gene ID" value="HNAJ_0000828201"/>
</dbReference>
<organism evidence="5">
    <name type="scientific">Rodentolepis nana</name>
    <name type="common">Dwarf tapeworm</name>
    <name type="synonym">Hymenolepis nana</name>
    <dbReference type="NCBI Taxonomy" id="102285"/>
    <lineage>
        <taxon>Eukaryota</taxon>
        <taxon>Metazoa</taxon>
        <taxon>Spiralia</taxon>
        <taxon>Lophotrochozoa</taxon>
        <taxon>Platyhelminthes</taxon>
        <taxon>Cestoda</taxon>
        <taxon>Eucestoda</taxon>
        <taxon>Cyclophyllidea</taxon>
        <taxon>Hymenolepididae</taxon>
        <taxon>Rodentolepis</taxon>
    </lineage>
</organism>
<reference evidence="3 4" key="2">
    <citation type="submission" date="2018-11" db="EMBL/GenBank/DDBJ databases">
        <authorList>
            <consortium name="Pathogen Informatics"/>
        </authorList>
    </citation>
    <scope>NUCLEOTIDE SEQUENCE [LARGE SCALE GENOMIC DNA]</scope>
</reference>
<protein>
    <submittedName>
        <fullName evidence="5">DUF5738 domain-containing protein</fullName>
    </submittedName>
</protein>
<dbReference type="InterPro" id="IPR043799">
    <property type="entry name" value="DUF5738"/>
</dbReference>
<dbReference type="Pfam" id="PF19009">
    <property type="entry name" value="DUF5738"/>
    <property type="match status" value="1"/>
</dbReference>
<feature type="compositionally biased region" description="Basic and acidic residues" evidence="1">
    <location>
        <begin position="369"/>
        <end position="393"/>
    </location>
</feature>
<dbReference type="STRING" id="102285.A0A0R3TLX8"/>